<keyword evidence="1" id="KW-0479">Metal-binding</keyword>
<accession>A0A4C1X3M3</accession>
<evidence type="ECO:0000259" key="5">
    <source>
        <dbReference type="Pfam" id="PF05253"/>
    </source>
</evidence>
<evidence type="ECO:0000256" key="1">
    <source>
        <dbReference type="ARBA" id="ARBA00022723"/>
    </source>
</evidence>
<evidence type="ECO:0000313" key="7">
    <source>
        <dbReference type="Proteomes" id="UP000299102"/>
    </source>
</evidence>
<evidence type="ECO:0000256" key="3">
    <source>
        <dbReference type="ARBA" id="ARBA00022833"/>
    </source>
</evidence>
<evidence type="ECO:0000313" key="6">
    <source>
        <dbReference type="EMBL" id="GBP56845.1"/>
    </source>
</evidence>
<dbReference type="Proteomes" id="UP000299102">
    <property type="component" value="Unassembled WGS sequence"/>
</dbReference>
<protein>
    <recommendedName>
        <fullName evidence="5">CHHC U11-48K-type domain-containing protein</fullName>
    </recommendedName>
</protein>
<keyword evidence="3" id="KW-0862">Zinc</keyword>
<feature type="compositionally biased region" description="Basic and acidic residues" evidence="4">
    <location>
        <begin position="310"/>
        <end position="323"/>
    </location>
</feature>
<keyword evidence="7" id="KW-1185">Reference proteome</keyword>
<dbReference type="Pfam" id="PF05253">
    <property type="entry name" value="zf-U11-48K"/>
    <property type="match status" value="1"/>
</dbReference>
<sequence length="358" mass="42930">MNSRKEQLDEFRNYLKQTDFEMTMVLQNLQWDRKNLLKDQDMQICKYNTGHRIPTAEIETHEKKCYLKSYGYLNQDLLLPDPVNLDSRTLVKLSHEDIKQIIFNVSNSNNVLRKGIEDEKIEPMSLERLQSTYTVDERRAIYDMVVAHTPSQSDISELELPGVQQAKHKPKTKLEVLAELRDMKRRRPKYRVATKSKNYSEVLREVIKNQMEWYAEIQGGVDVDPKIRKFKFEKEDWKKCDDNNTKSYQINNNKPSKNFKIQERDESNKYAVHKKRDSHGSNYNAPTYSNYKSSSQMDSKKCDFKHHKEKHSDYDYYKGMKNEKRSKHRHGESQYRSYHKDQDCKDPKDFRQKRNREY</sequence>
<dbReference type="AlphaFoldDB" id="A0A4C1X3M3"/>
<name>A0A4C1X3M3_EUMVA</name>
<dbReference type="EMBL" id="BGZK01000702">
    <property type="protein sequence ID" value="GBP56845.1"/>
    <property type="molecule type" value="Genomic_DNA"/>
</dbReference>
<feature type="domain" description="CHHC U11-48K-type" evidence="5">
    <location>
        <begin position="42"/>
        <end position="65"/>
    </location>
</feature>
<dbReference type="InterPro" id="IPR022776">
    <property type="entry name" value="TRM13/UPF0224_CHHC_Znf_dom"/>
</dbReference>
<dbReference type="OrthoDB" id="69229at2759"/>
<keyword evidence="2" id="KW-0863">Zinc-finger</keyword>
<evidence type="ECO:0000256" key="4">
    <source>
        <dbReference type="SAM" id="MobiDB-lite"/>
    </source>
</evidence>
<proteinExistence type="predicted"/>
<feature type="region of interest" description="Disordered" evidence="4">
    <location>
        <begin position="272"/>
        <end position="358"/>
    </location>
</feature>
<reference evidence="6 7" key="1">
    <citation type="journal article" date="2019" name="Commun. Biol.">
        <title>The bagworm genome reveals a unique fibroin gene that provides high tensile strength.</title>
        <authorList>
            <person name="Kono N."/>
            <person name="Nakamura H."/>
            <person name="Ohtoshi R."/>
            <person name="Tomita M."/>
            <person name="Numata K."/>
            <person name="Arakawa K."/>
        </authorList>
    </citation>
    <scope>NUCLEOTIDE SEQUENCE [LARGE SCALE GENOMIC DNA]</scope>
</reference>
<dbReference type="STRING" id="151549.A0A4C1X3M3"/>
<comment type="caution">
    <text evidence="6">The sequence shown here is derived from an EMBL/GenBank/DDBJ whole genome shotgun (WGS) entry which is preliminary data.</text>
</comment>
<feature type="compositionally biased region" description="Polar residues" evidence="4">
    <location>
        <begin position="280"/>
        <end position="297"/>
    </location>
</feature>
<evidence type="ECO:0000256" key="2">
    <source>
        <dbReference type="ARBA" id="ARBA00022771"/>
    </source>
</evidence>
<organism evidence="6 7">
    <name type="scientific">Eumeta variegata</name>
    <name type="common">Bagworm moth</name>
    <name type="synonym">Eumeta japonica</name>
    <dbReference type="NCBI Taxonomy" id="151549"/>
    <lineage>
        <taxon>Eukaryota</taxon>
        <taxon>Metazoa</taxon>
        <taxon>Ecdysozoa</taxon>
        <taxon>Arthropoda</taxon>
        <taxon>Hexapoda</taxon>
        <taxon>Insecta</taxon>
        <taxon>Pterygota</taxon>
        <taxon>Neoptera</taxon>
        <taxon>Endopterygota</taxon>
        <taxon>Lepidoptera</taxon>
        <taxon>Glossata</taxon>
        <taxon>Ditrysia</taxon>
        <taxon>Tineoidea</taxon>
        <taxon>Psychidae</taxon>
        <taxon>Oiketicinae</taxon>
        <taxon>Eumeta</taxon>
    </lineage>
</organism>
<feature type="compositionally biased region" description="Basic and acidic residues" evidence="4">
    <location>
        <begin position="338"/>
        <end position="358"/>
    </location>
</feature>
<gene>
    <name evidence="6" type="ORF">EVAR_41481_1</name>
</gene>
<dbReference type="GO" id="GO:0008270">
    <property type="term" value="F:zinc ion binding"/>
    <property type="evidence" value="ECO:0007669"/>
    <property type="project" value="UniProtKB-KW"/>
</dbReference>